<name>A0A9P0MV19_NEZVI</name>
<dbReference type="EMBL" id="OV725082">
    <property type="protein sequence ID" value="CAH1404531.1"/>
    <property type="molecule type" value="Genomic_DNA"/>
</dbReference>
<dbReference type="AlphaFoldDB" id="A0A9P0MV19"/>
<sequence>MFCPLVFWCPHHSPLTFDVLQWSNYRENANKNSFQVCIFFSSAINFPEAQFSEDRFHLGNENDDLKNKIKSNYMKALKIQEESKVKLRPGDFHSELR</sequence>
<evidence type="ECO:0000313" key="2">
    <source>
        <dbReference type="Proteomes" id="UP001152798"/>
    </source>
</evidence>
<organism evidence="1 2">
    <name type="scientific">Nezara viridula</name>
    <name type="common">Southern green stink bug</name>
    <name type="synonym">Cimex viridulus</name>
    <dbReference type="NCBI Taxonomy" id="85310"/>
    <lineage>
        <taxon>Eukaryota</taxon>
        <taxon>Metazoa</taxon>
        <taxon>Ecdysozoa</taxon>
        <taxon>Arthropoda</taxon>
        <taxon>Hexapoda</taxon>
        <taxon>Insecta</taxon>
        <taxon>Pterygota</taxon>
        <taxon>Neoptera</taxon>
        <taxon>Paraneoptera</taxon>
        <taxon>Hemiptera</taxon>
        <taxon>Heteroptera</taxon>
        <taxon>Panheteroptera</taxon>
        <taxon>Pentatomomorpha</taxon>
        <taxon>Pentatomoidea</taxon>
        <taxon>Pentatomidae</taxon>
        <taxon>Pentatominae</taxon>
        <taxon>Nezara</taxon>
    </lineage>
</organism>
<proteinExistence type="predicted"/>
<keyword evidence="2" id="KW-1185">Reference proteome</keyword>
<dbReference type="OrthoDB" id="10525449at2759"/>
<protein>
    <submittedName>
        <fullName evidence="1">Uncharacterized protein</fullName>
    </submittedName>
</protein>
<dbReference type="Proteomes" id="UP001152798">
    <property type="component" value="Chromosome 6"/>
</dbReference>
<gene>
    <name evidence="1" type="ORF">NEZAVI_LOCUS12929</name>
</gene>
<evidence type="ECO:0000313" key="1">
    <source>
        <dbReference type="EMBL" id="CAH1404531.1"/>
    </source>
</evidence>
<accession>A0A9P0MV19</accession>
<reference evidence="1" key="1">
    <citation type="submission" date="2022-01" db="EMBL/GenBank/DDBJ databases">
        <authorList>
            <person name="King R."/>
        </authorList>
    </citation>
    <scope>NUCLEOTIDE SEQUENCE</scope>
</reference>